<feature type="non-terminal residue" evidence="1">
    <location>
        <position position="1"/>
    </location>
</feature>
<dbReference type="GO" id="GO:0006629">
    <property type="term" value="P:lipid metabolic process"/>
    <property type="evidence" value="ECO:0007669"/>
    <property type="project" value="InterPro"/>
</dbReference>
<dbReference type="EMBL" id="BDIP01004647">
    <property type="protein sequence ID" value="GIQ89057.1"/>
    <property type="molecule type" value="Genomic_DNA"/>
</dbReference>
<dbReference type="InterPro" id="IPR029058">
    <property type="entry name" value="AB_hydrolase_fold"/>
</dbReference>
<accession>A0A9K3D5N5</accession>
<organism evidence="1 2">
    <name type="scientific">Kipferlia bialata</name>
    <dbReference type="NCBI Taxonomy" id="797122"/>
    <lineage>
        <taxon>Eukaryota</taxon>
        <taxon>Metamonada</taxon>
        <taxon>Carpediemonas-like organisms</taxon>
        <taxon>Kipferlia</taxon>
    </lineage>
</organism>
<dbReference type="GO" id="GO:0008374">
    <property type="term" value="F:O-acyltransferase activity"/>
    <property type="evidence" value="ECO:0007669"/>
    <property type="project" value="InterPro"/>
</dbReference>
<name>A0A9K3D5N5_9EUKA</name>
<keyword evidence="1" id="KW-0012">Acyltransferase</keyword>
<dbReference type="InterPro" id="IPR003386">
    <property type="entry name" value="LACT/PDAT_acylTrfase"/>
</dbReference>
<dbReference type="Pfam" id="PF02450">
    <property type="entry name" value="LCAT"/>
    <property type="match status" value="1"/>
</dbReference>
<evidence type="ECO:0000313" key="2">
    <source>
        <dbReference type="Proteomes" id="UP000265618"/>
    </source>
</evidence>
<comment type="caution">
    <text evidence="1">The sequence shown here is derived from an EMBL/GenBank/DDBJ whole genome shotgun (WGS) entry which is preliminary data.</text>
</comment>
<dbReference type="Proteomes" id="UP000265618">
    <property type="component" value="Unassembled WGS sequence"/>
</dbReference>
<dbReference type="SUPFAM" id="SSF53474">
    <property type="entry name" value="alpha/beta-Hydrolases"/>
    <property type="match status" value="1"/>
</dbReference>
<dbReference type="AlphaFoldDB" id="A0A9K3D5N5"/>
<proteinExistence type="predicted"/>
<keyword evidence="2" id="KW-1185">Reference proteome</keyword>
<protein>
    <submittedName>
        <fullName evidence="1">Lecithin:cholesterol/ phospholipid:diacylglycerol acyltransferase</fullName>
    </submittedName>
</protein>
<gene>
    <name evidence="1" type="ORF">KIPB_011441</name>
</gene>
<evidence type="ECO:0000313" key="1">
    <source>
        <dbReference type="EMBL" id="GIQ89057.1"/>
    </source>
</evidence>
<reference evidence="1 2" key="1">
    <citation type="journal article" date="2018" name="PLoS ONE">
        <title>The draft genome of Kipferlia bialata reveals reductive genome evolution in fornicate parasites.</title>
        <authorList>
            <person name="Tanifuji G."/>
            <person name="Takabayashi S."/>
            <person name="Kume K."/>
            <person name="Takagi M."/>
            <person name="Nakayama T."/>
            <person name="Kamikawa R."/>
            <person name="Inagaki Y."/>
            <person name="Hashimoto T."/>
        </authorList>
    </citation>
    <scope>NUCLEOTIDE SEQUENCE [LARGE SCALE GENOMIC DNA]</scope>
    <source>
        <strain evidence="1">NY0173</strain>
    </source>
</reference>
<keyword evidence="1" id="KW-0808">Transferase</keyword>
<dbReference type="Gene3D" id="3.40.50.1820">
    <property type="entry name" value="alpha/beta hydrolase"/>
    <property type="match status" value="1"/>
</dbReference>
<sequence length="128" mass="14157">TIGYSDTLSAYPYDWRQTLESVAQGLFEYISAQWDEDDQRVSFVTMGEGGLIVAKVIDLHPELAEKISAWVSVGTPYLGRLSALTDTVTGHGFDYLLSQTPSAIEERDTDVVLPANTQVWICMYTTGT</sequence>